<dbReference type="AlphaFoldDB" id="A0A9N9HN85"/>
<gene>
    <name evidence="2" type="ORF">AMORRO_LOCUS11931</name>
</gene>
<feature type="non-terminal residue" evidence="2">
    <location>
        <position position="99"/>
    </location>
</feature>
<protein>
    <submittedName>
        <fullName evidence="2">595_t:CDS:1</fullName>
    </submittedName>
</protein>
<dbReference type="EMBL" id="CAJVPV010016344">
    <property type="protein sequence ID" value="CAG8697615.1"/>
    <property type="molecule type" value="Genomic_DNA"/>
</dbReference>
<feature type="compositionally biased region" description="Basic and acidic residues" evidence="1">
    <location>
        <begin position="65"/>
        <end position="80"/>
    </location>
</feature>
<feature type="region of interest" description="Disordered" evidence="1">
    <location>
        <begin position="27"/>
        <end position="51"/>
    </location>
</feature>
<feature type="compositionally biased region" description="Polar residues" evidence="1">
    <location>
        <begin position="81"/>
        <end position="99"/>
    </location>
</feature>
<name>A0A9N9HN85_9GLOM</name>
<evidence type="ECO:0000313" key="3">
    <source>
        <dbReference type="Proteomes" id="UP000789342"/>
    </source>
</evidence>
<feature type="non-terminal residue" evidence="2">
    <location>
        <position position="1"/>
    </location>
</feature>
<dbReference type="OrthoDB" id="416437at2759"/>
<evidence type="ECO:0000313" key="2">
    <source>
        <dbReference type="EMBL" id="CAG8697615.1"/>
    </source>
</evidence>
<comment type="caution">
    <text evidence="2">The sequence shown here is derived from an EMBL/GenBank/DDBJ whole genome shotgun (WGS) entry which is preliminary data.</text>
</comment>
<keyword evidence="3" id="KW-1185">Reference proteome</keyword>
<sequence length="99" mass="12160">TIEQHNICLINEREKKRQRRLMESAEECENRLSQDRKRKKNKFERETPEDRETCLNRNCRKKKNLDKITKEPQKYQRKVSETNQTDLQQRLKQFPATNL</sequence>
<evidence type="ECO:0000256" key="1">
    <source>
        <dbReference type="SAM" id="MobiDB-lite"/>
    </source>
</evidence>
<dbReference type="Proteomes" id="UP000789342">
    <property type="component" value="Unassembled WGS sequence"/>
</dbReference>
<proteinExistence type="predicted"/>
<feature type="region of interest" description="Disordered" evidence="1">
    <location>
        <begin position="65"/>
        <end position="99"/>
    </location>
</feature>
<organism evidence="2 3">
    <name type="scientific">Acaulospora morrowiae</name>
    <dbReference type="NCBI Taxonomy" id="94023"/>
    <lineage>
        <taxon>Eukaryota</taxon>
        <taxon>Fungi</taxon>
        <taxon>Fungi incertae sedis</taxon>
        <taxon>Mucoromycota</taxon>
        <taxon>Glomeromycotina</taxon>
        <taxon>Glomeromycetes</taxon>
        <taxon>Diversisporales</taxon>
        <taxon>Acaulosporaceae</taxon>
        <taxon>Acaulospora</taxon>
    </lineage>
</organism>
<accession>A0A9N9HN85</accession>
<reference evidence="2" key="1">
    <citation type="submission" date="2021-06" db="EMBL/GenBank/DDBJ databases">
        <authorList>
            <person name="Kallberg Y."/>
            <person name="Tangrot J."/>
            <person name="Rosling A."/>
        </authorList>
    </citation>
    <scope>NUCLEOTIDE SEQUENCE</scope>
    <source>
        <strain evidence="2">CL551</strain>
    </source>
</reference>